<name>A0ABR8S0A4_9MICO</name>
<organism evidence="3 4">
    <name type="scientific">Microbacterium pullorum</name>
    <dbReference type="NCBI Taxonomy" id="2762236"/>
    <lineage>
        <taxon>Bacteria</taxon>
        <taxon>Bacillati</taxon>
        <taxon>Actinomycetota</taxon>
        <taxon>Actinomycetes</taxon>
        <taxon>Micrococcales</taxon>
        <taxon>Microbacteriaceae</taxon>
        <taxon>Microbacterium</taxon>
    </lineage>
</organism>
<keyword evidence="4" id="KW-1185">Reference proteome</keyword>
<accession>A0ABR8S0A4</accession>
<keyword evidence="1" id="KW-0812">Transmembrane</keyword>
<evidence type="ECO:0000313" key="3">
    <source>
        <dbReference type="EMBL" id="MBD7956903.1"/>
    </source>
</evidence>
<dbReference type="InterPro" id="IPR006976">
    <property type="entry name" value="VanZ-like"/>
</dbReference>
<evidence type="ECO:0000313" key="4">
    <source>
        <dbReference type="Proteomes" id="UP000648352"/>
    </source>
</evidence>
<feature type="domain" description="VanZ-like" evidence="2">
    <location>
        <begin position="34"/>
        <end position="111"/>
    </location>
</feature>
<proteinExistence type="predicted"/>
<keyword evidence="1" id="KW-0472">Membrane</keyword>
<evidence type="ECO:0000256" key="1">
    <source>
        <dbReference type="SAM" id="Phobius"/>
    </source>
</evidence>
<dbReference type="Pfam" id="PF04892">
    <property type="entry name" value="VanZ"/>
    <property type="match status" value="1"/>
</dbReference>
<dbReference type="InterPro" id="IPR053150">
    <property type="entry name" value="Teicoplanin_resist-assoc"/>
</dbReference>
<dbReference type="EMBL" id="JACSQP010000002">
    <property type="protein sequence ID" value="MBD7956903.1"/>
    <property type="molecule type" value="Genomic_DNA"/>
</dbReference>
<sequence>MWLASLTIGPPPEGAGGALRDLASWFDGWAATAWLTYPVLEFAANVALFVPLGVLWVLWAGTRRWWFAAAAGLILSVAIELTQALALPDRYPDVRDLIANTLGSALGAVAVAAVAVATRRRRLTAGT</sequence>
<evidence type="ECO:0000259" key="2">
    <source>
        <dbReference type="Pfam" id="PF04892"/>
    </source>
</evidence>
<dbReference type="PANTHER" id="PTHR36834">
    <property type="entry name" value="MEMBRANE PROTEIN-RELATED"/>
    <property type="match status" value="1"/>
</dbReference>
<dbReference type="Proteomes" id="UP000648352">
    <property type="component" value="Unassembled WGS sequence"/>
</dbReference>
<comment type="caution">
    <text evidence="3">The sequence shown here is derived from an EMBL/GenBank/DDBJ whole genome shotgun (WGS) entry which is preliminary data.</text>
</comment>
<protein>
    <submittedName>
        <fullName evidence="3">VanZ family protein</fullName>
    </submittedName>
</protein>
<feature type="transmembrane region" description="Helical" evidence="1">
    <location>
        <begin position="65"/>
        <end position="85"/>
    </location>
</feature>
<gene>
    <name evidence="3" type="ORF">H9651_04585</name>
</gene>
<dbReference type="PANTHER" id="PTHR36834:SF1">
    <property type="entry name" value="INTEGRAL MEMBRANE PROTEIN"/>
    <property type="match status" value="1"/>
</dbReference>
<feature type="transmembrane region" description="Helical" evidence="1">
    <location>
        <begin position="97"/>
        <end position="117"/>
    </location>
</feature>
<dbReference type="RefSeq" id="WP_191717900.1">
    <property type="nucleotide sequence ID" value="NZ_JACSQP010000002.1"/>
</dbReference>
<reference evidence="3 4" key="1">
    <citation type="submission" date="2020-08" db="EMBL/GenBank/DDBJ databases">
        <title>A Genomic Blueprint of the Chicken Gut Microbiome.</title>
        <authorList>
            <person name="Gilroy R."/>
            <person name="Ravi A."/>
            <person name="Getino M."/>
            <person name="Pursley I."/>
            <person name="Horton D.L."/>
            <person name="Alikhan N.-F."/>
            <person name="Baker D."/>
            <person name="Gharbi K."/>
            <person name="Hall N."/>
            <person name="Watson M."/>
            <person name="Adriaenssens E.M."/>
            <person name="Foster-Nyarko E."/>
            <person name="Jarju S."/>
            <person name="Secka A."/>
            <person name="Antonio M."/>
            <person name="Oren A."/>
            <person name="Chaudhuri R."/>
            <person name="La Ragione R.M."/>
            <person name="Hildebrand F."/>
            <person name="Pallen M.J."/>
        </authorList>
    </citation>
    <scope>NUCLEOTIDE SEQUENCE [LARGE SCALE GENOMIC DNA]</scope>
    <source>
        <strain evidence="3 4">Sa4CUA7</strain>
    </source>
</reference>
<keyword evidence="1" id="KW-1133">Transmembrane helix</keyword>
<feature type="transmembrane region" description="Helical" evidence="1">
    <location>
        <begin position="34"/>
        <end position="58"/>
    </location>
</feature>